<feature type="chain" id="PRO_5007890503" evidence="1">
    <location>
        <begin position="25"/>
        <end position="124"/>
    </location>
</feature>
<gene>
    <name evidence="2" type="ORF">N478_17730</name>
</gene>
<dbReference type="Proteomes" id="UP000076661">
    <property type="component" value="Unassembled WGS sequence"/>
</dbReference>
<organism evidence="2 3">
    <name type="scientific">Pseudoalteromonas luteoviolacea S4060-1</name>
    <dbReference type="NCBI Taxonomy" id="1365257"/>
    <lineage>
        <taxon>Bacteria</taxon>
        <taxon>Pseudomonadati</taxon>
        <taxon>Pseudomonadota</taxon>
        <taxon>Gammaproteobacteria</taxon>
        <taxon>Alteromonadales</taxon>
        <taxon>Pseudoalteromonadaceae</taxon>
        <taxon>Pseudoalteromonas</taxon>
    </lineage>
</organism>
<dbReference type="AlphaFoldDB" id="A0A167N0L3"/>
<evidence type="ECO:0000256" key="1">
    <source>
        <dbReference type="SAM" id="SignalP"/>
    </source>
</evidence>
<proteinExistence type="predicted"/>
<comment type="caution">
    <text evidence="2">The sequence shown here is derived from an EMBL/GenBank/DDBJ whole genome shotgun (WGS) entry which is preliminary data.</text>
</comment>
<protein>
    <submittedName>
        <fullName evidence="2">Uncharacterized protein</fullName>
    </submittedName>
</protein>
<keyword evidence="1" id="KW-0732">Signal</keyword>
<feature type="signal peptide" evidence="1">
    <location>
        <begin position="1"/>
        <end position="24"/>
    </location>
</feature>
<dbReference type="EMBL" id="AUXX01000015">
    <property type="protein sequence ID" value="KZN67263.1"/>
    <property type="molecule type" value="Genomic_DNA"/>
</dbReference>
<evidence type="ECO:0000313" key="2">
    <source>
        <dbReference type="EMBL" id="KZN67263.1"/>
    </source>
</evidence>
<sequence>MKTSIITVILLALCAFIFAPSVSAHGSTKPLHGGVVKVEHEMVFELVRAETGVSLYLRDHGKPYPADNVIGNIIVLANGKKSDAQLRFVGDNKLTANIAIADGAKVLVKVKESSHHSVTVRFTF</sequence>
<evidence type="ECO:0000313" key="3">
    <source>
        <dbReference type="Proteomes" id="UP000076661"/>
    </source>
</evidence>
<reference evidence="2 3" key="1">
    <citation type="submission" date="2013-07" db="EMBL/GenBank/DDBJ databases">
        <title>Comparative Genomic and Metabolomic Analysis of Twelve Strains of Pseudoalteromonas luteoviolacea.</title>
        <authorList>
            <person name="Vynne N.G."/>
            <person name="Mansson M."/>
            <person name="Gram L."/>
        </authorList>
    </citation>
    <scope>NUCLEOTIDE SEQUENCE [LARGE SCALE GENOMIC DNA]</scope>
    <source>
        <strain evidence="2 3">S4060-1</strain>
    </source>
</reference>
<dbReference type="PATRIC" id="fig|1365257.3.peg.2239"/>
<name>A0A167N0L3_9GAMM</name>
<accession>A0A167N0L3</accession>
<dbReference type="RefSeq" id="WP_063381065.1">
    <property type="nucleotide sequence ID" value="NZ_AUXX01000015.1"/>
</dbReference>